<protein>
    <submittedName>
        <fullName evidence="1">Uncharacterized protein</fullName>
    </submittedName>
</protein>
<dbReference type="AlphaFoldDB" id="J7KZ50"/>
<dbReference type="eggNOG" id="ENOG5033RYS">
    <property type="taxonomic scope" value="Bacteria"/>
</dbReference>
<proteinExistence type="predicted"/>
<reference evidence="1 2" key="1">
    <citation type="journal article" date="2012" name="J. Bacteriol.">
        <title>Whole-Genome Sequence of Nocardiopsis alba Strain ATCC BAA-2165, Associated with Honeybees.</title>
        <authorList>
            <person name="Qiao J."/>
            <person name="Chen L."/>
            <person name="Li Y."/>
            <person name="Wang J."/>
            <person name="Zhang W."/>
            <person name="Chen S."/>
        </authorList>
    </citation>
    <scope>NUCLEOTIDE SEQUENCE [LARGE SCALE GENOMIC DNA]</scope>
    <source>
        <strain evidence="2">ATCC BAA-2165 / BE74</strain>
    </source>
</reference>
<name>J7KZ50_NOCAA</name>
<dbReference type="Proteomes" id="UP000003779">
    <property type="component" value="Chromosome"/>
</dbReference>
<gene>
    <name evidence="1" type="ordered locus">B005_2166</name>
</gene>
<organism evidence="1 2">
    <name type="scientific">Nocardiopsis alba (strain ATCC BAA-2165 / BE74)</name>
    <dbReference type="NCBI Taxonomy" id="1205910"/>
    <lineage>
        <taxon>Bacteria</taxon>
        <taxon>Bacillati</taxon>
        <taxon>Actinomycetota</taxon>
        <taxon>Actinomycetes</taxon>
        <taxon>Streptosporangiales</taxon>
        <taxon>Nocardiopsidaceae</taxon>
        <taxon>Nocardiopsis</taxon>
    </lineage>
</organism>
<dbReference type="PATRIC" id="fig|1205910.3.peg.2043"/>
<reference evidence="2" key="2">
    <citation type="submission" date="2012-08" db="EMBL/GenBank/DDBJ databases">
        <title>Whole-genome sequence of Nocardiopsis alba strain ATCC BAA-2165 associated with honeybees.</title>
        <authorList>
            <person name="Qiao J."/>
            <person name="Chen L."/>
            <person name="Li Y."/>
            <person name="Wang J."/>
            <person name="Zhang W."/>
            <person name="Chen S."/>
        </authorList>
    </citation>
    <scope>NUCLEOTIDE SEQUENCE [LARGE SCALE GENOMIC DNA]</scope>
    <source>
        <strain evidence="2">ATCC BAA-2165 / BE74</strain>
    </source>
</reference>
<evidence type="ECO:0000313" key="1">
    <source>
        <dbReference type="EMBL" id="AFR05801.1"/>
    </source>
</evidence>
<dbReference type="KEGG" id="nal:B005_2166"/>
<dbReference type="HOGENOM" id="CLU_752091_0_0_11"/>
<dbReference type="EMBL" id="CP003788">
    <property type="protein sequence ID" value="AFR05801.1"/>
    <property type="molecule type" value="Genomic_DNA"/>
</dbReference>
<sequence>MTGLPPAIRFIPLVPRPRPPALPLRQRLIELDGLLHKTDQTRGPEETMTRACEAMNKAALIASDTGQPDLAEALCWQQYETFAPAAPLTAKAATFAVQPLVNLGRLAIRTGNPSDAYTVLESLFEAVDRGGPANVLGRSRPVGNLVDTPGERAELRRFLWAVLLADGTRALCASERWQDAMHHLHRYRGIGLRMLDGRQAAVLAALHLEDIDTATDLLAATDRSQAWEHAVAACLSVATDLVAGRDSASAVTSMIETVRHLPPTPGGTVFATRLGVLACELAPDQHALATHLITGALETTDAHVAAAVLGSPTLATRLTEEQGQVLREHVTQAQPTGTKRPIGLEEELVEIGNRAAGFLIRGLQTSGLDVTDLSTATTGCCLCVCDSGSPGHAAGTGV</sequence>
<evidence type="ECO:0000313" key="2">
    <source>
        <dbReference type="Proteomes" id="UP000003779"/>
    </source>
</evidence>
<dbReference type="STRING" id="1205910.B005_2166"/>
<accession>J7KZ50</accession>